<keyword evidence="5" id="KW-0812">Transmembrane</keyword>
<dbReference type="PANTHER" id="PTHR33136:SF6">
    <property type="entry name" value="PROTEIN RALF-LIKE 34"/>
    <property type="match status" value="1"/>
</dbReference>
<feature type="transmembrane region" description="Helical" evidence="5">
    <location>
        <begin position="168"/>
        <end position="191"/>
    </location>
</feature>
<keyword evidence="4" id="KW-1015">Disulfide bond</keyword>
<evidence type="ECO:0000256" key="2">
    <source>
        <dbReference type="ARBA" id="ARBA00022702"/>
    </source>
</evidence>
<feature type="transmembrane region" description="Helical" evidence="5">
    <location>
        <begin position="49"/>
        <end position="68"/>
    </location>
</feature>
<evidence type="ECO:0000313" key="6">
    <source>
        <dbReference type="EMBL" id="KAJ3688498.1"/>
    </source>
</evidence>
<accession>A0AAD5Z7V8</accession>
<protein>
    <recommendedName>
        <fullName evidence="8">Rapid alkalinization factor 1</fullName>
    </recommendedName>
</protein>
<keyword evidence="2" id="KW-0372">Hormone</keyword>
<name>A0AAD5Z7V8_9POAL</name>
<organism evidence="6 7">
    <name type="scientific">Rhynchospora tenuis</name>
    <dbReference type="NCBI Taxonomy" id="198213"/>
    <lineage>
        <taxon>Eukaryota</taxon>
        <taxon>Viridiplantae</taxon>
        <taxon>Streptophyta</taxon>
        <taxon>Embryophyta</taxon>
        <taxon>Tracheophyta</taxon>
        <taxon>Spermatophyta</taxon>
        <taxon>Magnoliopsida</taxon>
        <taxon>Liliopsida</taxon>
        <taxon>Poales</taxon>
        <taxon>Cyperaceae</taxon>
        <taxon>Cyperoideae</taxon>
        <taxon>Rhynchosporeae</taxon>
        <taxon>Rhynchospora</taxon>
    </lineage>
</organism>
<evidence type="ECO:0000313" key="7">
    <source>
        <dbReference type="Proteomes" id="UP001210211"/>
    </source>
</evidence>
<proteinExistence type="inferred from homology"/>
<keyword evidence="3" id="KW-0732">Signal</keyword>
<comment type="caution">
    <text evidence="6">The sequence shown here is derived from an EMBL/GenBank/DDBJ whole genome shotgun (WGS) entry which is preliminary data.</text>
</comment>
<dbReference type="GO" id="GO:0005179">
    <property type="term" value="F:hormone activity"/>
    <property type="evidence" value="ECO:0007669"/>
    <property type="project" value="UniProtKB-KW"/>
</dbReference>
<keyword evidence="5" id="KW-1133">Transmembrane helix</keyword>
<dbReference type="InterPro" id="IPR008801">
    <property type="entry name" value="RALF"/>
</dbReference>
<dbReference type="PANTHER" id="PTHR33136">
    <property type="entry name" value="RAPID ALKALINIZATION FACTOR-LIKE"/>
    <property type="match status" value="1"/>
</dbReference>
<evidence type="ECO:0000256" key="5">
    <source>
        <dbReference type="SAM" id="Phobius"/>
    </source>
</evidence>
<dbReference type="AlphaFoldDB" id="A0AAD5Z7V8"/>
<evidence type="ECO:0000256" key="4">
    <source>
        <dbReference type="ARBA" id="ARBA00023157"/>
    </source>
</evidence>
<dbReference type="Pfam" id="PF05498">
    <property type="entry name" value="RALF"/>
    <property type="match status" value="1"/>
</dbReference>
<dbReference type="Proteomes" id="UP001210211">
    <property type="component" value="Unassembled WGS sequence"/>
</dbReference>
<dbReference type="GO" id="GO:0009506">
    <property type="term" value="C:plasmodesma"/>
    <property type="evidence" value="ECO:0007669"/>
    <property type="project" value="TreeGrafter"/>
</dbReference>
<keyword evidence="7" id="KW-1185">Reference proteome</keyword>
<evidence type="ECO:0000256" key="3">
    <source>
        <dbReference type="ARBA" id="ARBA00022729"/>
    </source>
</evidence>
<comment type="similarity">
    <text evidence="1">Belongs to the plant rapid alkalinization factor (RALF) family.</text>
</comment>
<evidence type="ECO:0000256" key="1">
    <source>
        <dbReference type="ARBA" id="ARBA00009178"/>
    </source>
</evidence>
<evidence type="ECO:0008006" key="8">
    <source>
        <dbReference type="Google" id="ProtNLM"/>
    </source>
</evidence>
<reference evidence="6 7" key="1">
    <citation type="journal article" date="2022" name="Cell">
        <title>Repeat-based holocentromeres influence genome architecture and karyotype evolution.</title>
        <authorList>
            <person name="Hofstatter P.G."/>
            <person name="Thangavel G."/>
            <person name="Lux T."/>
            <person name="Neumann P."/>
            <person name="Vondrak T."/>
            <person name="Novak P."/>
            <person name="Zhang M."/>
            <person name="Costa L."/>
            <person name="Castellani M."/>
            <person name="Scott A."/>
            <person name="Toegelov H."/>
            <person name="Fuchs J."/>
            <person name="Mata-Sucre Y."/>
            <person name="Dias Y."/>
            <person name="Vanzela A.L.L."/>
            <person name="Huettel B."/>
            <person name="Almeida C.C.S."/>
            <person name="Simkova H."/>
            <person name="Souza G."/>
            <person name="Pedrosa-Harand A."/>
            <person name="Macas J."/>
            <person name="Mayer K.F.X."/>
            <person name="Houben A."/>
            <person name="Marques A."/>
        </authorList>
    </citation>
    <scope>NUCLEOTIDE SEQUENCE [LARGE SCALE GENOMIC DNA]</scope>
    <source>
        <strain evidence="6">RhyTen1mFocal</strain>
    </source>
</reference>
<dbReference type="EMBL" id="JAMRDG010000002">
    <property type="protein sequence ID" value="KAJ3688498.1"/>
    <property type="molecule type" value="Genomic_DNA"/>
</dbReference>
<sequence>MVFGKSNFRLVGDVIDLPHSVKVRDRHRKTESRRTYEAHQTLAASELPLPLLAMAKLVLLIPLLLLLLSLTSPTLSLHTDLPLSAYGLSLASSSRCSGDSLGECLEDEMDDTTTRRFLAGSLNYISYGALRRDTVPCSRRGASYYNCRPGGQANPYRRGCSAITRCRGFIIVWGIVVWVLNDDLCGGWWWWW</sequence>
<gene>
    <name evidence="6" type="ORF">LUZ61_017662</name>
</gene>
<keyword evidence="5" id="KW-0472">Membrane</keyword>
<dbReference type="GO" id="GO:0019722">
    <property type="term" value="P:calcium-mediated signaling"/>
    <property type="evidence" value="ECO:0007669"/>
    <property type="project" value="TreeGrafter"/>
</dbReference>